<feature type="transmembrane region" description="Helical" evidence="3">
    <location>
        <begin position="927"/>
        <end position="947"/>
    </location>
</feature>
<dbReference type="InterPro" id="IPR001764">
    <property type="entry name" value="Glyco_hydro_3_N"/>
</dbReference>
<dbReference type="InterPro" id="IPR026891">
    <property type="entry name" value="Fn3-like"/>
</dbReference>
<dbReference type="InterPro" id="IPR013783">
    <property type="entry name" value="Ig-like_fold"/>
</dbReference>
<dbReference type="STRING" id="1218507.JF74_00250"/>
<feature type="domain" description="Fibronectin type III-like" evidence="4">
    <location>
        <begin position="446"/>
        <end position="520"/>
    </location>
</feature>
<protein>
    <submittedName>
        <fullName evidence="5">Glycosyl hydrolase family 3 N-terminal domain protein</fullName>
    </submittedName>
</protein>
<dbReference type="Pfam" id="PF14310">
    <property type="entry name" value="Fn3-like"/>
    <property type="match status" value="1"/>
</dbReference>
<sequence>MVTFEIDDLIGVLKGLSPYLIGVLIILILATIITMGVKKKKKPTRKLIRSLTWLVTFAGVIIIINGIIFGPMSTLITLATDSTQKVSVATTNKAKKVAEDIAENGFVLLKNNDDLLPLKKTKKLNLFGWSSINPIYGGAGSGGINELYPIVSLEKGLEDGGFALNKNLNRFYKNYAKSRAAVSIKQQNWDLPEPPANKYSKKLINQAKEFSDTAVITLSRLAGEGANDIPQDMSKVPYQQNSKDYKDFNKGQHYLELSKTEKNMVNLVCHHFKKVIILYNGAYPFQLGFVNEHPEIKSVIWAPGPGNIGFEALGKILNGSVSPSGRTTDTFVYNLKKAPYYYNAEKTNYANKKLQDMTVHGFNAGKAQKFSPAFINYVENIYVGYKFYETAAKEQKINYRKTVQFPFGYGLSYTKFQQTMSNLQVKNGIIRFSVQSKNVGNVSGKDVIEVYYNPPYKNGGIEKASANLISYRKTKELQPGETQKITFTINEQDMASYDEKGEGAYILEKGRYEISINKNSHDVIASKNYEVHKTEIYNKNNKRKNDKVAAKNLLQDSEGTVTYLSRKDHFANYKKATSQPHNLYMPKKYLNNYHLNANYNPKRYLNKNDKRPVTNKNYGLKLTDLRGKSYDDPKWNKLLDQLTVKEMANTIALAGYQTPAIPAIGKVQNVDSDGPAAINNNFTHIGSIGFPIEVVIANTWSKKLAYEYGKIMGQMAKEMGSSGWYAPGMNTHRSAFTARNYEYFSEDGILSGYTAANSVLGAKSVGVYPTIKHFAMYDSNGKMVSAWATEQSIRENYLKPFEIAVKKGHANAAMASWAFLGNKWVGENKALNQQILRKEWGFRGFIVSDFFRSNGHGFMNADISLPNGVDAMLSTFAGGPNQVTYKNAPSNIKYMKRALHNILYTTVNSWVYSEDGQNTSLPTWKKIAYGIDLILTLMILGLGIMTVSKYRARKM</sequence>
<keyword evidence="2 5" id="KW-0378">Hydrolase</keyword>
<dbReference type="InterPro" id="IPR050288">
    <property type="entry name" value="Cellulose_deg_GH3"/>
</dbReference>
<dbReference type="SUPFAM" id="SSF51445">
    <property type="entry name" value="(Trans)glycosidases"/>
    <property type="match status" value="1"/>
</dbReference>
<evidence type="ECO:0000256" key="3">
    <source>
        <dbReference type="SAM" id="Phobius"/>
    </source>
</evidence>
<evidence type="ECO:0000259" key="4">
    <source>
        <dbReference type="SMART" id="SM01217"/>
    </source>
</evidence>
<evidence type="ECO:0000256" key="1">
    <source>
        <dbReference type="ARBA" id="ARBA00005336"/>
    </source>
</evidence>
<dbReference type="PATRIC" id="fig|1218507.3.peg.176"/>
<dbReference type="InterPro" id="IPR017853">
    <property type="entry name" value="GH"/>
</dbReference>
<dbReference type="GO" id="GO:0004553">
    <property type="term" value="F:hydrolase activity, hydrolyzing O-glycosyl compounds"/>
    <property type="evidence" value="ECO:0007669"/>
    <property type="project" value="InterPro"/>
</dbReference>
<dbReference type="InterPro" id="IPR036881">
    <property type="entry name" value="Glyco_hydro_3_C_sf"/>
</dbReference>
<dbReference type="SMART" id="SM01217">
    <property type="entry name" value="Fn3_like"/>
    <property type="match status" value="1"/>
</dbReference>
<dbReference type="Pfam" id="PF00933">
    <property type="entry name" value="Glyco_hydro_3"/>
    <property type="match status" value="1"/>
</dbReference>
<dbReference type="GO" id="GO:0005975">
    <property type="term" value="P:carbohydrate metabolic process"/>
    <property type="evidence" value="ECO:0007669"/>
    <property type="project" value="InterPro"/>
</dbReference>
<dbReference type="OrthoDB" id="9805821at2"/>
<feature type="transmembrane region" description="Helical" evidence="3">
    <location>
        <begin position="50"/>
        <end position="72"/>
    </location>
</feature>
<keyword evidence="3" id="KW-1133">Transmembrane helix</keyword>
<accession>A0A0F4LIM0</accession>
<gene>
    <name evidence="5" type="ORF">JF74_00250</name>
</gene>
<comment type="similarity">
    <text evidence="1">Belongs to the glycosyl hydrolase 3 family.</text>
</comment>
<proteinExistence type="inferred from homology"/>
<dbReference type="Pfam" id="PF01915">
    <property type="entry name" value="Glyco_hydro_3_C"/>
    <property type="match status" value="1"/>
</dbReference>
<dbReference type="Proteomes" id="UP000033531">
    <property type="component" value="Unassembled WGS sequence"/>
</dbReference>
<dbReference type="SUPFAM" id="SSF52279">
    <property type="entry name" value="Beta-D-glucan exohydrolase, C-terminal domain"/>
    <property type="match status" value="1"/>
</dbReference>
<evidence type="ECO:0000313" key="5">
    <source>
        <dbReference type="EMBL" id="KJY58712.1"/>
    </source>
</evidence>
<organism evidence="5 6">
    <name type="scientific">Lactobacillus melliventris</name>
    <dbReference type="NCBI Taxonomy" id="1218507"/>
    <lineage>
        <taxon>Bacteria</taxon>
        <taxon>Bacillati</taxon>
        <taxon>Bacillota</taxon>
        <taxon>Bacilli</taxon>
        <taxon>Lactobacillales</taxon>
        <taxon>Lactobacillaceae</taxon>
        <taxon>Lactobacillus</taxon>
    </lineage>
</organism>
<dbReference type="PRINTS" id="PR00133">
    <property type="entry name" value="GLHYDRLASE3"/>
</dbReference>
<dbReference type="EMBL" id="JXLI01000001">
    <property type="protein sequence ID" value="KJY58712.1"/>
    <property type="molecule type" value="Genomic_DNA"/>
</dbReference>
<dbReference type="PANTHER" id="PTHR42715:SF10">
    <property type="entry name" value="BETA-GLUCOSIDASE"/>
    <property type="match status" value="1"/>
</dbReference>
<dbReference type="PANTHER" id="PTHR42715">
    <property type="entry name" value="BETA-GLUCOSIDASE"/>
    <property type="match status" value="1"/>
</dbReference>
<comment type="caution">
    <text evidence="5">The sequence shown here is derived from an EMBL/GenBank/DDBJ whole genome shotgun (WGS) entry which is preliminary data.</text>
</comment>
<evidence type="ECO:0000313" key="6">
    <source>
        <dbReference type="Proteomes" id="UP000033531"/>
    </source>
</evidence>
<dbReference type="Gene3D" id="2.60.40.10">
    <property type="entry name" value="Immunoglobulins"/>
    <property type="match status" value="1"/>
</dbReference>
<dbReference type="RefSeq" id="WP_046323994.1">
    <property type="nucleotide sequence ID" value="NZ_JBHTMT010000002.1"/>
</dbReference>
<dbReference type="Gene3D" id="3.40.50.1700">
    <property type="entry name" value="Glycoside hydrolase family 3 C-terminal domain"/>
    <property type="match status" value="1"/>
</dbReference>
<dbReference type="Gene3D" id="3.20.20.300">
    <property type="entry name" value="Glycoside hydrolase, family 3, N-terminal domain"/>
    <property type="match status" value="1"/>
</dbReference>
<evidence type="ECO:0000256" key="2">
    <source>
        <dbReference type="ARBA" id="ARBA00022801"/>
    </source>
</evidence>
<dbReference type="HOGENOM" id="CLU_005235_1_1_9"/>
<keyword evidence="3" id="KW-0472">Membrane</keyword>
<dbReference type="InterPro" id="IPR002772">
    <property type="entry name" value="Glyco_hydro_3_C"/>
</dbReference>
<dbReference type="AlphaFoldDB" id="A0A0F4LIM0"/>
<reference evidence="5 6" key="1">
    <citation type="submission" date="2015-01" db="EMBL/GenBank/DDBJ databases">
        <title>Comparative genomics of the lactic acid bacteria isolated from the honey bee gut.</title>
        <authorList>
            <person name="Ellegaard K.M."/>
            <person name="Tamarit D."/>
            <person name="Javelind E."/>
            <person name="Olofsson T."/>
            <person name="Andersson S.G."/>
            <person name="Vasquez A."/>
        </authorList>
    </citation>
    <scope>NUCLEOTIDE SEQUENCE [LARGE SCALE GENOMIC DNA]</scope>
    <source>
        <strain evidence="5 6">Hma8</strain>
    </source>
</reference>
<feature type="transmembrane region" description="Helical" evidence="3">
    <location>
        <begin position="19"/>
        <end position="38"/>
    </location>
</feature>
<keyword evidence="3" id="KW-0812">Transmembrane</keyword>
<name>A0A0F4LIM0_9LACO</name>
<dbReference type="InterPro" id="IPR036962">
    <property type="entry name" value="Glyco_hydro_3_N_sf"/>
</dbReference>